<feature type="compositionally biased region" description="Basic and acidic residues" evidence="3">
    <location>
        <begin position="183"/>
        <end position="192"/>
    </location>
</feature>
<keyword evidence="2" id="KW-0378">Hydrolase</keyword>
<dbReference type="PROSITE" id="PS50056">
    <property type="entry name" value="TYR_PHOSPHATASE_2"/>
    <property type="match status" value="1"/>
</dbReference>
<dbReference type="InterPro" id="IPR016130">
    <property type="entry name" value="Tyr_Pase_AS"/>
</dbReference>
<feature type="domain" description="Phosphatase tensin-type" evidence="5">
    <location>
        <begin position="16"/>
        <end position="267"/>
    </location>
</feature>
<dbReference type="InterPro" id="IPR000387">
    <property type="entry name" value="Tyr_Pase_dom"/>
</dbReference>
<reference evidence="6" key="1">
    <citation type="submission" date="2022-08" db="EMBL/GenBank/DDBJ databases">
        <title>A Global Phylogenomic Analysis of the Shiitake Genus Lentinula.</title>
        <authorList>
            <consortium name="DOE Joint Genome Institute"/>
            <person name="Sierra-Patev S."/>
            <person name="Min B."/>
            <person name="Naranjo-Ortiz M."/>
            <person name="Looney B."/>
            <person name="Konkel Z."/>
            <person name="Slot J.C."/>
            <person name="Sakamoto Y."/>
            <person name="Steenwyk J.L."/>
            <person name="Rokas A."/>
            <person name="Carro J."/>
            <person name="Camarero S."/>
            <person name="Ferreira P."/>
            <person name="Molpeceres G."/>
            <person name="Ruiz-Duenas F.J."/>
            <person name="Serrano A."/>
            <person name="Henrissat B."/>
            <person name="Drula E."/>
            <person name="Hughes K.W."/>
            <person name="Mata J.L."/>
            <person name="Ishikawa N.K."/>
            <person name="Vargas-Isla R."/>
            <person name="Ushijima S."/>
            <person name="Smith C.A."/>
            <person name="Ahrendt S."/>
            <person name="Andreopoulos W."/>
            <person name="He G."/>
            <person name="Labutti K."/>
            <person name="Lipzen A."/>
            <person name="Ng V."/>
            <person name="Riley R."/>
            <person name="Sandor L."/>
            <person name="Barry K."/>
            <person name="Martinez A.T."/>
            <person name="Xiao Y."/>
            <person name="Gibbons J.G."/>
            <person name="Terashima K."/>
            <person name="Grigoriev I.V."/>
            <person name="Hibbett D.S."/>
        </authorList>
    </citation>
    <scope>NUCLEOTIDE SEQUENCE</scope>
    <source>
        <strain evidence="6">RHP3577 ss4</strain>
    </source>
</reference>
<feature type="region of interest" description="Disordered" evidence="3">
    <location>
        <begin position="175"/>
        <end position="217"/>
    </location>
</feature>
<dbReference type="PROSITE" id="PS00383">
    <property type="entry name" value="TYR_PHOSPHATASE_1"/>
    <property type="match status" value="1"/>
</dbReference>
<dbReference type="PANTHER" id="PTHR12305">
    <property type="entry name" value="PHOSPHATASE WITH HOMOLOGY TO TENSIN"/>
    <property type="match status" value="1"/>
</dbReference>
<feature type="domain" description="Tyrosine specific protein phosphatases" evidence="4">
    <location>
        <begin position="102"/>
        <end position="145"/>
    </location>
</feature>
<dbReference type="InterPro" id="IPR029021">
    <property type="entry name" value="Prot-tyrosine_phosphatase-like"/>
</dbReference>
<dbReference type="EMBL" id="JANVFT010000030">
    <property type="protein sequence ID" value="KAJ4495492.1"/>
    <property type="molecule type" value="Genomic_DNA"/>
</dbReference>
<dbReference type="SUPFAM" id="SSF52799">
    <property type="entry name" value="(Phosphotyrosine protein) phosphatases II"/>
    <property type="match status" value="1"/>
</dbReference>
<dbReference type="SMART" id="SM01301">
    <property type="entry name" value="PTPlike_phytase"/>
    <property type="match status" value="1"/>
</dbReference>
<dbReference type="EC" id="3.1.3.67" evidence="1"/>
<dbReference type="PROSITE" id="PS51181">
    <property type="entry name" value="PPASE_TENSIN"/>
    <property type="match status" value="1"/>
</dbReference>
<proteinExistence type="predicted"/>
<dbReference type="Proteomes" id="UP001150217">
    <property type="component" value="Unassembled WGS sequence"/>
</dbReference>
<feature type="region of interest" description="Disordered" evidence="3">
    <location>
        <begin position="591"/>
        <end position="612"/>
    </location>
</feature>
<evidence type="ECO:0000313" key="6">
    <source>
        <dbReference type="EMBL" id="KAJ4495492.1"/>
    </source>
</evidence>
<evidence type="ECO:0000256" key="2">
    <source>
        <dbReference type="ARBA" id="ARBA00022801"/>
    </source>
</evidence>
<name>A0ABQ8VLE3_9AGAR</name>
<protein>
    <recommendedName>
        <fullName evidence="1">phosphatidylinositol-3,4,5-trisphosphate 3-phosphatase</fullName>
        <ecNumber evidence="1">3.1.3.67</ecNumber>
    </recommendedName>
</protein>
<gene>
    <name evidence="6" type="ORF">C8R41DRAFT_895321</name>
</gene>
<organism evidence="6 7">
    <name type="scientific">Lentinula lateritia</name>
    <dbReference type="NCBI Taxonomy" id="40482"/>
    <lineage>
        <taxon>Eukaryota</taxon>
        <taxon>Fungi</taxon>
        <taxon>Dikarya</taxon>
        <taxon>Basidiomycota</taxon>
        <taxon>Agaricomycotina</taxon>
        <taxon>Agaricomycetes</taxon>
        <taxon>Agaricomycetidae</taxon>
        <taxon>Agaricales</taxon>
        <taxon>Marasmiineae</taxon>
        <taxon>Omphalotaceae</taxon>
        <taxon>Lentinula</taxon>
    </lineage>
</organism>
<evidence type="ECO:0000259" key="5">
    <source>
        <dbReference type="PROSITE" id="PS51181"/>
    </source>
</evidence>
<sequence length="638" mass="72337">MADYIRRIVSGNKARFKDGKLNLDLDLVYVTDQVIIMGFPAVGIEGLYRNRREDAKKFLDHRHGKNYWVFNFCPVKENFYPADTFDGRVSRYPFPDHHAPPLAIMPLVAREMRIWLDGSSERVAVLHCKAGKGRSGTMACAYLLSCDELASPPRLERNYSRREWAKIRADETINAIPDSEDSSPERLSRAVLDEETSIDSPVLESVSPGPDQRQKKSYADALEHVLNLHTSRRMKPSTSDSDKVKQGVSIPSQRRFLYYWSLLLSREAPSHLWATELLVPSPTQDTILSMPVSQKRSRPKVRLTEIKIRMKEISNMRANLVRAANVVINKTNISKSTAQTDNNTHVWVSLARYDDDFVETLERWERYTRMNSGSDQGYMGRREPGKDHFGKESLGKLFVDGRWDSKKMVRSFARMGAPGEQSFVKEYTEEGGKIKTYLLHPLSETIWRDFRQELEGGEKEYTVKPEDIDIPASEANSMYDITQNVKEKGVVLDAGREVRVKLYMGQVSGLASTLSLLRYPYKVFMGWLWFVPTFHMPQPPPYSDPPQPSNMSSKFVLQRKELDFALGIGSSIIDVEISLEWLKETEVETVQPPARVNTEDEETAPEKVKEPAGIGATIEAMAAGDVAGVVEATQAAED</sequence>
<keyword evidence="7" id="KW-1185">Reference proteome</keyword>
<evidence type="ECO:0000259" key="4">
    <source>
        <dbReference type="PROSITE" id="PS50056"/>
    </source>
</evidence>
<comment type="caution">
    <text evidence="6">The sequence shown here is derived from an EMBL/GenBank/DDBJ whole genome shotgun (WGS) entry which is preliminary data.</text>
</comment>
<dbReference type="InterPro" id="IPR051281">
    <property type="entry name" value="Dual-spec_lipid-protein_phosph"/>
</dbReference>
<dbReference type="Gene3D" id="3.90.190.10">
    <property type="entry name" value="Protein tyrosine phosphatase superfamily"/>
    <property type="match status" value="1"/>
</dbReference>
<evidence type="ECO:0000256" key="1">
    <source>
        <dbReference type="ARBA" id="ARBA00013015"/>
    </source>
</evidence>
<evidence type="ECO:0000256" key="3">
    <source>
        <dbReference type="SAM" id="MobiDB-lite"/>
    </source>
</evidence>
<evidence type="ECO:0000313" key="7">
    <source>
        <dbReference type="Proteomes" id="UP001150217"/>
    </source>
</evidence>
<accession>A0ABQ8VLE3</accession>
<dbReference type="PANTHER" id="PTHR12305:SF81">
    <property type="entry name" value="PHOSPHATIDYLINOSITOL 3,4,5-TRISPHOSPHATE 3-PHOSPHATASE AND DUAL-SPECIFICITY PROTEIN PHOSPHATASE PTEN"/>
    <property type="match status" value="1"/>
</dbReference>
<dbReference type="InterPro" id="IPR029023">
    <property type="entry name" value="Tensin_phosphatase"/>
</dbReference>